<gene>
    <name evidence="1" type="ORF">EDB92DRAFT_2053747</name>
</gene>
<dbReference type="AlphaFoldDB" id="A0AAD4LFV4"/>
<reference evidence="1" key="1">
    <citation type="submission" date="2022-01" db="EMBL/GenBank/DDBJ databases">
        <title>Comparative genomics reveals a dynamic genome evolution in the ectomycorrhizal milk-cap (Lactarius) mushrooms.</title>
        <authorList>
            <consortium name="DOE Joint Genome Institute"/>
            <person name="Lebreton A."/>
            <person name="Tang N."/>
            <person name="Kuo A."/>
            <person name="LaButti K."/>
            <person name="Drula E."/>
            <person name="Barry K."/>
            <person name="Clum A."/>
            <person name="Lipzen A."/>
            <person name="Mousain D."/>
            <person name="Ng V."/>
            <person name="Wang R."/>
            <person name="Wang X."/>
            <person name="Dai Y."/>
            <person name="Henrissat B."/>
            <person name="Grigoriev I.V."/>
            <person name="Guerin-Laguette A."/>
            <person name="Yu F."/>
            <person name="Martin F.M."/>
        </authorList>
    </citation>
    <scope>NUCLEOTIDE SEQUENCE</scope>
    <source>
        <strain evidence="1">QP</strain>
    </source>
</reference>
<dbReference type="InterPro" id="IPR050275">
    <property type="entry name" value="PGM_Phosphatase"/>
</dbReference>
<dbReference type="GO" id="GO:0005737">
    <property type="term" value="C:cytoplasm"/>
    <property type="evidence" value="ECO:0007669"/>
    <property type="project" value="TreeGrafter"/>
</dbReference>
<accession>A0AAD4LFV4</accession>
<keyword evidence="2" id="KW-1185">Reference proteome</keyword>
<dbReference type="CDD" id="cd07067">
    <property type="entry name" value="HP_PGM_like"/>
    <property type="match status" value="1"/>
</dbReference>
<dbReference type="PANTHER" id="PTHR48100">
    <property type="entry name" value="BROAD-SPECIFICITY PHOSPHATASE YOR283W-RELATED"/>
    <property type="match status" value="1"/>
</dbReference>
<sequence>MPGRTYEVVSGFFVQDTPPAASTVIDPTPDFFGLLSRSWPHFVGEIEGLKSTCSESISYKVLFLGRHGEGNHNVAEFKYGHKAWDEKWALLDGDGELTWGPDPRLTAIGEEQARNAHAAWEREILRGVPIPQEYYCSPLTRAIRTFELTFVDVLPAHMKPLIVESCREENGEHTCDKRRTRSEIHSDFPGFAFEEGFEEEDVLWSPERETKESTERRARLLLDRVFENGQDNTYISVTAHSGWINALLRVIGKGNYPLPTGVLPVGRLVEDCAASIQSVAATGVANP</sequence>
<proteinExistence type="predicted"/>
<comment type="caution">
    <text evidence="1">The sequence shown here is derived from an EMBL/GenBank/DDBJ whole genome shotgun (WGS) entry which is preliminary data.</text>
</comment>
<dbReference type="Pfam" id="PF00300">
    <property type="entry name" value="His_Phos_1"/>
    <property type="match status" value="1"/>
</dbReference>
<dbReference type="SUPFAM" id="SSF53254">
    <property type="entry name" value="Phosphoglycerate mutase-like"/>
    <property type="match status" value="1"/>
</dbReference>
<dbReference type="GO" id="GO:0016791">
    <property type="term" value="F:phosphatase activity"/>
    <property type="evidence" value="ECO:0007669"/>
    <property type="project" value="TreeGrafter"/>
</dbReference>
<dbReference type="SMART" id="SM00855">
    <property type="entry name" value="PGAM"/>
    <property type="match status" value="1"/>
</dbReference>
<dbReference type="Gene3D" id="3.40.50.1240">
    <property type="entry name" value="Phosphoglycerate mutase-like"/>
    <property type="match status" value="1"/>
</dbReference>
<dbReference type="Proteomes" id="UP001201163">
    <property type="component" value="Unassembled WGS sequence"/>
</dbReference>
<evidence type="ECO:0000313" key="1">
    <source>
        <dbReference type="EMBL" id="KAH8992021.1"/>
    </source>
</evidence>
<organism evidence="1 2">
    <name type="scientific">Lactarius akahatsu</name>
    <dbReference type="NCBI Taxonomy" id="416441"/>
    <lineage>
        <taxon>Eukaryota</taxon>
        <taxon>Fungi</taxon>
        <taxon>Dikarya</taxon>
        <taxon>Basidiomycota</taxon>
        <taxon>Agaricomycotina</taxon>
        <taxon>Agaricomycetes</taxon>
        <taxon>Russulales</taxon>
        <taxon>Russulaceae</taxon>
        <taxon>Lactarius</taxon>
    </lineage>
</organism>
<dbReference type="EMBL" id="JAKELL010000024">
    <property type="protein sequence ID" value="KAH8992021.1"/>
    <property type="molecule type" value="Genomic_DNA"/>
</dbReference>
<name>A0AAD4LFV4_9AGAM</name>
<evidence type="ECO:0000313" key="2">
    <source>
        <dbReference type="Proteomes" id="UP001201163"/>
    </source>
</evidence>
<dbReference type="InterPro" id="IPR013078">
    <property type="entry name" value="His_Pase_superF_clade-1"/>
</dbReference>
<protein>
    <submittedName>
        <fullName evidence="1">Phosphoglycerate mutase-like protein</fullName>
    </submittedName>
</protein>
<dbReference type="InterPro" id="IPR029033">
    <property type="entry name" value="His_PPase_superfam"/>
</dbReference>
<dbReference type="PANTHER" id="PTHR48100:SF1">
    <property type="entry name" value="HISTIDINE PHOSPHATASE FAMILY PROTEIN-RELATED"/>
    <property type="match status" value="1"/>
</dbReference>